<reference evidence="8 9" key="1">
    <citation type="journal article" date="2009" name="Stand. Genomic Sci.">
        <title>Complete genome sequence of Halorhabdus utahensis type strain (AX-2).</title>
        <authorList>
            <person name="Anderson I."/>
            <person name="Tindall B.J."/>
            <person name="Pomrenke H."/>
            <person name="Goker M."/>
            <person name="Lapidus A."/>
            <person name="Nolan M."/>
            <person name="Copeland A."/>
            <person name="Glavina Del Rio T."/>
            <person name="Chen F."/>
            <person name="Tice H."/>
            <person name="Cheng J.F."/>
            <person name="Lucas S."/>
            <person name="Chertkov O."/>
            <person name="Bruce D."/>
            <person name="Brettin T."/>
            <person name="Detter J.C."/>
            <person name="Han C."/>
            <person name="Goodwin L."/>
            <person name="Land M."/>
            <person name="Hauser L."/>
            <person name="Chang Y.J."/>
            <person name="Jeffries C.D."/>
            <person name="Pitluck S."/>
            <person name="Pati A."/>
            <person name="Mavromatis K."/>
            <person name="Ivanova N."/>
            <person name="Ovchinnikova G."/>
            <person name="Chen A."/>
            <person name="Palaniappan K."/>
            <person name="Chain P."/>
            <person name="Rohde M."/>
            <person name="Bristow J."/>
            <person name="Eisen J.A."/>
            <person name="Markowitz V."/>
            <person name="Hugenholtz P."/>
            <person name="Kyrpides N.C."/>
            <person name="Klenk H.P."/>
        </authorList>
    </citation>
    <scope>NUCLEOTIDE SEQUENCE [LARGE SCALE GENOMIC DNA]</scope>
    <source>
        <strain evidence="9">DSM 12940 / JCM 11049 / AX-2</strain>
    </source>
</reference>
<dbReference type="GeneID" id="8384858"/>
<evidence type="ECO:0000256" key="3">
    <source>
        <dbReference type="ARBA" id="ARBA00022692"/>
    </source>
</evidence>
<evidence type="ECO:0000256" key="6">
    <source>
        <dbReference type="SAM" id="Phobius"/>
    </source>
</evidence>
<feature type="transmembrane region" description="Helical" evidence="6">
    <location>
        <begin position="825"/>
        <end position="850"/>
    </location>
</feature>
<evidence type="ECO:0000256" key="1">
    <source>
        <dbReference type="ARBA" id="ARBA00004651"/>
    </source>
</evidence>
<dbReference type="AlphaFoldDB" id="C7NPG2"/>
<feature type="transmembrane region" description="Helical" evidence="6">
    <location>
        <begin position="698"/>
        <end position="716"/>
    </location>
</feature>
<dbReference type="SUPFAM" id="SSF82866">
    <property type="entry name" value="Multidrug efflux transporter AcrB transmembrane domain"/>
    <property type="match status" value="2"/>
</dbReference>
<feature type="transmembrane region" description="Helical" evidence="6">
    <location>
        <begin position="307"/>
        <end position="325"/>
    </location>
</feature>
<keyword evidence="9" id="KW-1185">Reference proteome</keyword>
<feature type="transmembrane region" description="Helical" evidence="6">
    <location>
        <begin position="723"/>
        <end position="745"/>
    </location>
</feature>
<dbReference type="Proteomes" id="UP000002071">
    <property type="component" value="Chromosome"/>
</dbReference>
<dbReference type="Gene3D" id="1.20.1640.10">
    <property type="entry name" value="Multidrug efflux transporter AcrB transmembrane domain"/>
    <property type="match status" value="2"/>
</dbReference>
<keyword evidence="5 6" id="KW-0472">Membrane</keyword>
<feature type="domain" description="SSD" evidence="7">
    <location>
        <begin position="694"/>
        <end position="850"/>
    </location>
</feature>
<name>C7NPG2_HALUD</name>
<keyword evidence="4 6" id="KW-1133">Transmembrane helix</keyword>
<dbReference type="InterPro" id="IPR000731">
    <property type="entry name" value="SSD"/>
</dbReference>
<proteinExistence type="predicted"/>
<dbReference type="GO" id="GO:0005886">
    <property type="term" value="C:plasma membrane"/>
    <property type="evidence" value="ECO:0007669"/>
    <property type="project" value="UniProtKB-SubCell"/>
</dbReference>
<sequence>MTGKLSRRYADWIATHSKLVVLAVLALTILVAAGTTVGETGSAGVGQFQVDTAETDAAAFVRENYGGNEGIAAQLVVRDEGGDVLTRDSLLEGLRLQQTVRTDDSISETLAEPGLIGIENLVGTAAVYADATADGGPPPAKPPSLSEQIAALEDRTDTQVKQLLARVLDPEGSSLTERDPYAFLPRDYEPGETRAEARLTLISQVDASGENSDPQVAYDAQVAIDRMVEDRFADAFVFGQGIQDDASTRATGDSFTIITPFALALIVLVLGITYRDVLDILLAFVGIGIVLAWLVGLMGWLAIPMNVILIAVPFLLIGLSIDYALHVVMRYREARAGTLEAGSSSETTEIGNRSIRTAMAVGLGSVVLALAAATVSTGVGFLSNVVSPLPAIRDFAVLSAGGIFATFVAFGVFLPALKIEVDSIVENRLGRSRAKPAFGVGGGSANAVLAKLGSVTMRAPVVIVVVALLLGTVGAYGATTIDTEFNEADFLPTDAPEWAKSLPGPLAPDTYTIADDFAYLSDNFQLRGEGGQSQVLIRGDGLAEGTLLSTLDDAAGSVPEDSSIQLRPDGRAALDGPHTAIRAVASDNATFASLVERNDANDDGLPDENVNTVYAALFDADEAAASQVLSRSDDGKITSARLVLSVRSSESAQTIADDTRTFAEGIEAETTEITAVATGAPVSTAVIQDALLETLVEAFAVTLVVILVFATGLFGLRYGSWSLGALVLAPVVVSLAWLLGAMAALEISFNSETAVITSLAIGLGVDYSIHAGERFMAERAERDTLTEALRRTITGTGGTLLASAATTAAAFGVLAFALSPPLRRFGIVTGLAIIFAFVAVVTMLPGLLVLRERVVASGLRSD</sequence>
<evidence type="ECO:0000313" key="8">
    <source>
        <dbReference type="EMBL" id="ACV12717.1"/>
    </source>
</evidence>
<organism evidence="8 9">
    <name type="scientific">Halorhabdus utahensis (strain DSM 12940 / JCM 11049 / AX-2)</name>
    <dbReference type="NCBI Taxonomy" id="519442"/>
    <lineage>
        <taxon>Archaea</taxon>
        <taxon>Methanobacteriati</taxon>
        <taxon>Methanobacteriota</taxon>
        <taxon>Stenosarchaea group</taxon>
        <taxon>Halobacteria</taxon>
        <taxon>Halobacteriales</taxon>
        <taxon>Haloarculaceae</taxon>
        <taxon>Halorhabdus</taxon>
    </lineage>
</organism>
<dbReference type="PANTHER" id="PTHR33406:SF13">
    <property type="entry name" value="MEMBRANE PROTEIN YDFJ"/>
    <property type="match status" value="1"/>
</dbReference>
<dbReference type="OrthoDB" id="42357at2157"/>
<dbReference type="EMBL" id="CP001687">
    <property type="protein sequence ID" value="ACV12717.1"/>
    <property type="molecule type" value="Genomic_DNA"/>
</dbReference>
<dbReference type="eggNOG" id="arCOG02174">
    <property type="taxonomic scope" value="Archaea"/>
</dbReference>
<evidence type="ECO:0000259" key="7">
    <source>
        <dbReference type="PROSITE" id="PS50156"/>
    </source>
</evidence>
<keyword evidence="2" id="KW-1003">Cell membrane</keyword>
<feature type="transmembrane region" description="Helical" evidence="6">
    <location>
        <begin position="800"/>
        <end position="819"/>
    </location>
</feature>
<dbReference type="RefSeq" id="WP_015790280.1">
    <property type="nucleotide sequence ID" value="NC_013158.1"/>
</dbReference>
<feature type="transmembrane region" description="Helical" evidence="6">
    <location>
        <begin position="255"/>
        <end position="274"/>
    </location>
</feature>
<feature type="transmembrane region" description="Helical" evidence="6">
    <location>
        <begin position="281"/>
        <end position="301"/>
    </location>
</feature>
<dbReference type="InterPro" id="IPR050545">
    <property type="entry name" value="Mycobact_MmpL"/>
</dbReference>
<feature type="transmembrane region" description="Helical" evidence="6">
    <location>
        <begin position="395"/>
        <end position="417"/>
    </location>
</feature>
<dbReference type="HOGENOM" id="CLU_003088_0_0_2"/>
<accession>C7NPG2</accession>
<feature type="domain" description="SSD" evidence="7">
    <location>
        <begin position="295"/>
        <end position="420"/>
    </location>
</feature>
<evidence type="ECO:0000313" key="9">
    <source>
        <dbReference type="Proteomes" id="UP000002071"/>
    </source>
</evidence>
<feature type="transmembrane region" description="Helical" evidence="6">
    <location>
        <begin position="751"/>
        <end position="769"/>
    </location>
</feature>
<evidence type="ECO:0000256" key="5">
    <source>
        <dbReference type="ARBA" id="ARBA00023136"/>
    </source>
</evidence>
<dbReference type="InterPro" id="IPR004869">
    <property type="entry name" value="MMPL_dom"/>
</dbReference>
<dbReference type="STRING" id="519442.Huta_2553"/>
<dbReference type="Pfam" id="PF03176">
    <property type="entry name" value="MMPL"/>
    <property type="match status" value="2"/>
</dbReference>
<protein>
    <recommendedName>
        <fullName evidence="7">SSD domain-containing protein</fullName>
    </recommendedName>
</protein>
<dbReference type="PROSITE" id="PS50156">
    <property type="entry name" value="SSD"/>
    <property type="match status" value="2"/>
</dbReference>
<dbReference type="PANTHER" id="PTHR33406">
    <property type="entry name" value="MEMBRANE PROTEIN MJ1562-RELATED"/>
    <property type="match status" value="1"/>
</dbReference>
<comment type="subcellular location">
    <subcellularLocation>
        <location evidence="1">Cell membrane</location>
        <topology evidence="1">Multi-pass membrane protein</topology>
    </subcellularLocation>
</comment>
<dbReference type="KEGG" id="hut:Huta_2553"/>
<feature type="transmembrane region" description="Helical" evidence="6">
    <location>
        <begin position="360"/>
        <end position="383"/>
    </location>
</feature>
<keyword evidence="3 6" id="KW-0812">Transmembrane</keyword>
<evidence type="ECO:0000256" key="4">
    <source>
        <dbReference type="ARBA" id="ARBA00022989"/>
    </source>
</evidence>
<gene>
    <name evidence="8" type="ordered locus">Huta_2553</name>
</gene>
<feature type="transmembrane region" description="Helical" evidence="6">
    <location>
        <begin position="459"/>
        <end position="478"/>
    </location>
</feature>
<evidence type="ECO:0000256" key="2">
    <source>
        <dbReference type="ARBA" id="ARBA00022475"/>
    </source>
</evidence>